<accession>A0A927N8M5</accession>
<dbReference type="EMBL" id="JADBEM010000001">
    <property type="protein sequence ID" value="MBE1610390.1"/>
    <property type="molecule type" value="Genomic_DNA"/>
</dbReference>
<evidence type="ECO:0000313" key="2">
    <source>
        <dbReference type="Proteomes" id="UP000638648"/>
    </source>
</evidence>
<dbReference type="SUPFAM" id="SSF50891">
    <property type="entry name" value="Cyclophilin-like"/>
    <property type="match status" value="1"/>
</dbReference>
<keyword evidence="2" id="KW-1185">Reference proteome</keyword>
<proteinExistence type="predicted"/>
<comment type="caution">
    <text evidence="1">The sequence shown here is derived from an EMBL/GenBank/DDBJ whole genome shotgun (WGS) entry which is preliminary data.</text>
</comment>
<reference evidence="1" key="1">
    <citation type="submission" date="2020-10" db="EMBL/GenBank/DDBJ databases">
        <title>Sequencing the genomes of 1000 actinobacteria strains.</title>
        <authorList>
            <person name="Klenk H.-P."/>
        </authorList>
    </citation>
    <scope>NUCLEOTIDE SEQUENCE</scope>
    <source>
        <strain evidence="1">DSM 45354</strain>
    </source>
</reference>
<dbReference type="AlphaFoldDB" id="A0A927N8M5"/>
<keyword evidence="1" id="KW-0413">Isomerase</keyword>
<evidence type="ECO:0000313" key="1">
    <source>
        <dbReference type="EMBL" id="MBE1610390.1"/>
    </source>
</evidence>
<organism evidence="1 2">
    <name type="scientific">Actinopolymorpha pittospori</name>
    <dbReference type="NCBI Taxonomy" id="648752"/>
    <lineage>
        <taxon>Bacteria</taxon>
        <taxon>Bacillati</taxon>
        <taxon>Actinomycetota</taxon>
        <taxon>Actinomycetes</taxon>
        <taxon>Propionibacteriales</taxon>
        <taxon>Actinopolymorphaceae</taxon>
        <taxon>Actinopolymorpha</taxon>
    </lineage>
</organism>
<dbReference type="Gene3D" id="2.40.100.10">
    <property type="entry name" value="Cyclophilin-like"/>
    <property type="match status" value="1"/>
</dbReference>
<name>A0A927N8M5_9ACTN</name>
<dbReference type="GO" id="GO:0016853">
    <property type="term" value="F:isomerase activity"/>
    <property type="evidence" value="ECO:0007669"/>
    <property type="project" value="UniProtKB-KW"/>
</dbReference>
<dbReference type="InterPro" id="IPR029000">
    <property type="entry name" value="Cyclophilin-like_dom_sf"/>
</dbReference>
<gene>
    <name evidence="1" type="ORF">HEB94_007238</name>
</gene>
<protein>
    <submittedName>
        <fullName evidence="1">Cyclophilin family peptidyl-prolyl cis-trans isomerase</fullName>
    </submittedName>
</protein>
<dbReference type="RefSeq" id="WP_192753767.1">
    <property type="nucleotide sequence ID" value="NZ_JADBEM010000001.1"/>
</dbReference>
<dbReference type="Proteomes" id="UP000638648">
    <property type="component" value="Unassembled WGS sequence"/>
</dbReference>
<sequence>MIAVIAGGVGLFLLLRDDRPAHAAAVLTPADHDPGATPGRMVMAGAPGRMVAADGENRNDSGFVITYGDPFTIDHPATAFGKVSYRLDGVSRAAKAGLAPDSGTQGLGRPATSVIIEDVKVTTT</sequence>